<proteinExistence type="predicted"/>
<organism evidence="9 10">
    <name type="scientific">Candidatus Allofournierella pullistercoris</name>
    <dbReference type="NCBI Taxonomy" id="2838597"/>
    <lineage>
        <taxon>Bacteria</taxon>
        <taxon>Bacillati</taxon>
        <taxon>Bacillota</taxon>
        <taxon>Clostridia</taxon>
        <taxon>Eubacteriales</taxon>
        <taxon>Oscillospiraceae</taxon>
        <taxon>Allofournierella</taxon>
    </lineage>
</organism>
<gene>
    <name evidence="9" type="ORF">H9882_01635</name>
</gene>
<dbReference type="Pfam" id="PF02080">
    <property type="entry name" value="TrkA_C"/>
    <property type="match status" value="1"/>
</dbReference>
<dbReference type="Pfam" id="PF02254">
    <property type="entry name" value="TrkA_N"/>
    <property type="match status" value="1"/>
</dbReference>
<dbReference type="EMBL" id="JAHLFP010000010">
    <property type="protein sequence ID" value="MBU3805595.1"/>
    <property type="molecule type" value="Genomic_DNA"/>
</dbReference>
<comment type="caution">
    <text evidence="9">The sequence shown here is derived from an EMBL/GenBank/DDBJ whole genome shotgun (WGS) entry which is preliminary data.</text>
</comment>
<dbReference type="PROSITE" id="PS51201">
    <property type="entry name" value="RCK_N"/>
    <property type="match status" value="1"/>
</dbReference>
<dbReference type="InterPro" id="IPR006036">
    <property type="entry name" value="K_uptake_TrkA"/>
</dbReference>
<reference evidence="9" key="1">
    <citation type="journal article" date="2021" name="PeerJ">
        <title>Extensive microbial diversity within the chicken gut microbiome revealed by metagenomics and culture.</title>
        <authorList>
            <person name="Gilroy R."/>
            <person name="Ravi A."/>
            <person name="Getino M."/>
            <person name="Pursley I."/>
            <person name="Horton D.L."/>
            <person name="Alikhan N.F."/>
            <person name="Baker D."/>
            <person name="Gharbi K."/>
            <person name="Hall N."/>
            <person name="Watson M."/>
            <person name="Adriaenssens E.M."/>
            <person name="Foster-Nyarko E."/>
            <person name="Jarju S."/>
            <person name="Secka A."/>
            <person name="Antonio M."/>
            <person name="Oren A."/>
            <person name="Chaudhuri R.R."/>
            <person name="La Ragione R."/>
            <person name="Hildebrand F."/>
            <person name="Pallen M.J."/>
        </authorList>
    </citation>
    <scope>NUCLEOTIDE SEQUENCE</scope>
    <source>
        <strain evidence="9">B5_2728</strain>
    </source>
</reference>
<keyword evidence="3" id="KW-0633">Potassium transport</keyword>
<feature type="domain" description="RCK C-terminal" evidence="8">
    <location>
        <begin position="137"/>
        <end position="218"/>
    </location>
</feature>
<dbReference type="InterPro" id="IPR006037">
    <property type="entry name" value="RCK_C"/>
</dbReference>
<dbReference type="SUPFAM" id="SSF116726">
    <property type="entry name" value="TrkA C-terminal domain-like"/>
    <property type="match status" value="1"/>
</dbReference>
<evidence type="ECO:0000256" key="6">
    <source>
        <dbReference type="ARBA" id="ARBA00023065"/>
    </source>
</evidence>
<feature type="domain" description="RCK N-terminal" evidence="7">
    <location>
        <begin position="1"/>
        <end position="117"/>
    </location>
</feature>
<evidence type="ECO:0000259" key="7">
    <source>
        <dbReference type="PROSITE" id="PS51201"/>
    </source>
</evidence>
<evidence type="ECO:0000256" key="1">
    <source>
        <dbReference type="ARBA" id="ARBA00017378"/>
    </source>
</evidence>
<dbReference type="PROSITE" id="PS51202">
    <property type="entry name" value="RCK_C"/>
    <property type="match status" value="1"/>
</dbReference>
<dbReference type="PANTHER" id="PTHR43833">
    <property type="entry name" value="POTASSIUM CHANNEL PROTEIN 2-RELATED-RELATED"/>
    <property type="match status" value="1"/>
</dbReference>
<dbReference type="GO" id="GO:0015079">
    <property type="term" value="F:potassium ion transmembrane transporter activity"/>
    <property type="evidence" value="ECO:0007669"/>
    <property type="project" value="InterPro"/>
</dbReference>
<dbReference type="AlphaFoldDB" id="A0A948T1E7"/>
<dbReference type="InterPro" id="IPR050721">
    <property type="entry name" value="Trk_Ktr_HKT_K-transport"/>
</dbReference>
<dbReference type="PANTHER" id="PTHR43833:SF5">
    <property type="entry name" value="TRK SYSTEM POTASSIUM UPTAKE PROTEIN TRKA"/>
    <property type="match status" value="1"/>
</dbReference>
<evidence type="ECO:0000313" key="9">
    <source>
        <dbReference type="EMBL" id="MBU3805595.1"/>
    </source>
</evidence>
<keyword evidence="5" id="KW-0520">NAD</keyword>
<dbReference type="InterPro" id="IPR003148">
    <property type="entry name" value="RCK_N"/>
</dbReference>
<dbReference type="Proteomes" id="UP000713596">
    <property type="component" value="Unassembled WGS sequence"/>
</dbReference>
<dbReference type="InterPro" id="IPR036721">
    <property type="entry name" value="RCK_C_sf"/>
</dbReference>
<dbReference type="Gene3D" id="3.30.70.1450">
    <property type="entry name" value="Regulator of K+ conductance, C-terminal domain"/>
    <property type="match status" value="1"/>
</dbReference>
<evidence type="ECO:0000256" key="3">
    <source>
        <dbReference type="ARBA" id="ARBA00022538"/>
    </source>
</evidence>
<dbReference type="GO" id="GO:0005886">
    <property type="term" value="C:plasma membrane"/>
    <property type="evidence" value="ECO:0007669"/>
    <property type="project" value="InterPro"/>
</dbReference>
<evidence type="ECO:0000256" key="4">
    <source>
        <dbReference type="ARBA" id="ARBA00022958"/>
    </source>
</evidence>
<protein>
    <recommendedName>
        <fullName evidence="1">Trk system potassium uptake protein TrkA</fullName>
    </recommendedName>
</protein>
<accession>A0A948T1E7</accession>
<dbReference type="Gene3D" id="3.40.50.720">
    <property type="entry name" value="NAD(P)-binding Rossmann-like Domain"/>
    <property type="match status" value="1"/>
</dbReference>
<dbReference type="SUPFAM" id="SSF51735">
    <property type="entry name" value="NAD(P)-binding Rossmann-fold domains"/>
    <property type="match status" value="1"/>
</dbReference>
<evidence type="ECO:0000256" key="5">
    <source>
        <dbReference type="ARBA" id="ARBA00023027"/>
    </source>
</evidence>
<sequence>MKIMIVGGGKVGYYMAKTLLSHNHEPRVIEKNLALCNQIANELDIPVTNGDGSTVEYLEAAGCSECDALVAVTGRDEINLITCQIAKKLFHVKKTVTRVNNPKNSEVLRRLGVDIAVSSTDNLARILEREVESAAIQQVLNLAGGTATVFELQIPENFKYNGKSLAQIPISESAVIIAITRQGELLIPRGNTQILQGDKVLCVARDTAIHELAQDWGLADL</sequence>
<evidence type="ECO:0000313" key="10">
    <source>
        <dbReference type="Proteomes" id="UP000713596"/>
    </source>
</evidence>
<evidence type="ECO:0000256" key="2">
    <source>
        <dbReference type="ARBA" id="ARBA00022448"/>
    </source>
</evidence>
<dbReference type="PRINTS" id="PR00335">
    <property type="entry name" value="KUPTAKETRKA"/>
</dbReference>
<reference evidence="9" key="2">
    <citation type="submission" date="2021-04" db="EMBL/GenBank/DDBJ databases">
        <authorList>
            <person name="Gilroy R."/>
        </authorList>
    </citation>
    <scope>NUCLEOTIDE SEQUENCE</scope>
    <source>
        <strain evidence="9">B5_2728</strain>
    </source>
</reference>
<dbReference type="InterPro" id="IPR036291">
    <property type="entry name" value="NAD(P)-bd_dom_sf"/>
</dbReference>
<keyword evidence="2" id="KW-0813">Transport</keyword>
<keyword evidence="4" id="KW-0630">Potassium</keyword>
<name>A0A948T1E7_9FIRM</name>
<evidence type="ECO:0000259" key="8">
    <source>
        <dbReference type="PROSITE" id="PS51202"/>
    </source>
</evidence>
<keyword evidence="6" id="KW-0406">Ion transport</keyword>